<organism evidence="1 2">
    <name type="scientific">Cetraspora pellucida</name>
    <dbReference type="NCBI Taxonomy" id="1433469"/>
    <lineage>
        <taxon>Eukaryota</taxon>
        <taxon>Fungi</taxon>
        <taxon>Fungi incertae sedis</taxon>
        <taxon>Mucoromycota</taxon>
        <taxon>Glomeromycotina</taxon>
        <taxon>Glomeromycetes</taxon>
        <taxon>Diversisporales</taxon>
        <taxon>Gigasporaceae</taxon>
        <taxon>Cetraspora</taxon>
    </lineage>
</organism>
<evidence type="ECO:0000313" key="2">
    <source>
        <dbReference type="Proteomes" id="UP000789366"/>
    </source>
</evidence>
<reference evidence="1" key="1">
    <citation type="submission" date="2021-06" db="EMBL/GenBank/DDBJ databases">
        <authorList>
            <person name="Kallberg Y."/>
            <person name="Tangrot J."/>
            <person name="Rosling A."/>
        </authorList>
    </citation>
    <scope>NUCLEOTIDE SEQUENCE</scope>
    <source>
        <strain evidence="1">28 12/20/2015</strain>
    </source>
</reference>
<name>A0ACA9N148_9GLOM</name>
<proteinExistence type="predicted"/>
<dbReference type="EMBL" id="CAJVPW010011142">
    <property type="protein sequence ID" value="CAG8622661.1"/>
    <property type="molecule type" value="Genomic_DNA"/>
</dbReference>
<accession>A0ACA9N148</accession>
<keyword evidence="2" id="KW-1185">Reference proteome</keyword>
<sequence>MQVKTLQRLRIRKYPACPESVRTLEQFSIECRIYEKSSRKDRPENPRTLEEEQPYYGYTSPPYTKFGGGIRKRNE</sequence>
<dbReference type="Proteomes" id="UP000789366">
    <property type="component" value="Unassembled WGS sequence"/>
</dbReference>
<evidence type="ECO:0000313" key="1">
    <source>
        <dbReference type="EMBL" id="CAG8622661.1"/>
    </source>
</evidence>
<protein>
    <submittedName>
        <fullName evidence="1">14929_t:CDS:1</fullName>
    </submittedName>
</protein>
<gene>
    <name evidence="1" type="ORF">SPELUC_LOCUS7924</name>
</gene>
<comment type="caution">
    <text evidence="1">The sequence shown here is derived from an EMBL/GenBank/DDBJ whole genome shotgun (WGS) entry which is preliminary data.</text>
</comment>